<dbReference type="EMBL" id="JALJOQ010000127">
    <property type="protein sequence ID" value="KAK9795551.1"/>
    <property type="molecule type" value="Genomic_DNA"/>
</dbReference>
<organism evidence="1 2">
    <name type="scientific">Symbiochloris irregularis</name>
    <dbReference type="NCBI Taxonomy" id="706552"/>
    <lineage>
        <taxon>Eukaryota</taxon>
        <taxon>Viridiplantae</taxon>
        <taxon>Chlorophyta</taxon>
        <taxon>core chlorophytes</taxon>
        <taxon>Trebouxiophyceae</taxon>
        <taxon>Trebouxiales</taxon>
        <taxon>Trebouxiaceae</taxon>
        <taxon>Symbiochloris</taxon>
    </lineage>
</organism>
<proteinExistence type="predicted"/>
<sequence length="194" mass="21094">MGTLMSDGQLMDIIATHVCCKLRPNDIQALGQTCKALRQLVKDQIPASAWESVAAKALPAAHPLLLLPGGELRSCLERNARAKSVLPEPTLLGIWKDQNDNRNTTSAINHQGSQIMTRKGPELSVFELDLDSSPPSLKLVFTEALLEPADTENKITITWSPDDAYAAIYFMGHQTAQATMPVRTSRTLSSASTL</sequence>
<evidence type="ECO:0008006" key="3">
    <source>
        <dbReference type="Google" id="ProtNLM"/>
    </source>
</evidence>
<dbReference type="AlphaFoldDB" id="A0AAW1NUV1"/>
<name>A0AAW1NUV1_9CHLO</name>
<evidence type="ECO:0000313" key="2">
    <source>
        <dbReference type="Proteomes" id="UP001465755"/>
    </source>
</evidence>
<protein>
    <recommendedName>
        <fullName evidence="3">F-box domain-containing protein</fullName>
    </recommendedName>
</protein>
<accession>A0AAW1NUV1</accession>
<evidence type="ECO:0000313" key="1">
    <source>
        <dbReference type="EMBL" id="KAK9795551.1"/>
    </source>
</evidence>
<comment type="caution">
    <text evidence="1">The sequence shown here is derived from an EMBL/GenBank/DDBJ whole genome shotgun (WGS) entry which is preliminary data.</text>
</comment>
<keyword evidence="2" id="KW-1185">Reference proteome</keyword>
<gene>
    <name evidence="1" type="ORF">WJX73_005887</name>
</gene>
<reference evidence="1 2" key="1">
    <citation type="journal article" date="2024" name="Nat. Commun.">
        <title>Phylogenomics reveals the evolutionary origins of lichenization in chlorophyte algae.</title>
        <authorList>
            <person name="Puginier C."/>
            <person name="Libourel C."/>
            <person name="Otte J."/>
            <person name="Skaloud P."/>
            <person name="Haon M."/>
            <person name="Grisel S."/>
            <person name="Petersen M."/>
            <person name="Berrin J.G."/>
            <person name="Delaux P.M."/>
            <person name="Dal Grande F."/>
            <person name="Keller J."/>
        </authorList>
    </citation>
    <scope>NUCLEOTIDE SEQUENCE [LARGE SCALE GENOMIC DNA]</scope>
    <source>
        <strain evidence="1 2">SAG 2036</strain>
    </source>
</reference>
<dbReference type="Proteomes" id="UP001465755">
    <property type="component" value="Unassembled WGS sequence"/>
</dbReference>